<keyword evidence="2" id="KW-1185">Reference proteome</keyword>
<gene>
    <name evidence="1" type="ORF">K488DRAFT_85137</name>
</gene>
<sequence>MHRSRVLILSSVVFLFFIPSTSSTNFTQCIADITGGLYDATPEALSGGRDNHGKVVPLHNATAITYDLCKRACGSGSESFTWTVFSAQFSAWLLPWLALVSQLPFGSQLRTDDVVSVFLTIGSPALAAYSLVLTVLNGQWVSRRLAGIAYPNVRMAWRVLSSLQQAALQIDDADGMLASLVVLPENDDWWEELAHGLDYTQTWSASAVSQITWVIIAYLFTVIDSFADVTNSVNSNGQGVGSAFLWLLPIVVGWLQVSPKSDFTRVCAAVDRANVKAFYASADPRHPVLASDVTEHRAFTLKSHEDHAARRDEEASAPIYNYARFLPWVANVELVVSVLRAAAERATAHEPVDPYVPWRAAAKGKPPVIVDENRRGSLDQVRRYVGAARGSRVGRVDPNFLMRFLIATALALFLQWGTVGGAVVAVWFTPTIGLGCRSGSYILYAAVGTAVWGTMVISSFLSFYATVAGQSALPSKQSPRPLPAALIAGRLSTFLRRAGKLLATLNAIWIVLSCIFQFSSFYDRCYCNSSVLGLGKNAYDVLTFLDSDVTAMKAAWIGSIVLALGTAALFEGKRNASHNVFRFTLNPPPACTGFIYLHVDPPPPAP</sequence>
<organism evidence="1 2">
    <name type="scientific">Vararia minispora EC-137</name>
    <dbReference type="NCBI Taxonomy" id="1314806"/>
    <lineage>
        <taxon>Eukaryota</taxon>
        <taxon>Fungi</taxon>
        <taxon>Dikarya</taxon>
        <taxon>Basidiomycota</taxon>
        <taxon>Agaricomycotina</taxon>
        <taxon>Agaricomycetes</taxon>
        <taxon>Russulales</taxon>
        <taxon>Lachnocladiaceae</taxon>
        <taxon>Vararia</taxon>
    </lineage>
</organism>
<evidence type="ECO:0000313" key="1">
    <source>
        <dbReference type="EMBL" id="KAI0033216.1"/>
    </source>
</evidence>
<comment type="caution">
    <text evidence="1">The sequence shown here is derived from an EMBL/GenBank/DDBJ whole genome shotgun (WGS) entry which is preliminary data.</text>
</comment>
<dbReference type="EMBL" id="MU273525">
    <property type="protein sequence ID" value="KAI0033216.1"/>
    <property type="molecule type" value="Genomic_DNA"/>
</dbReference>
<reference evidence="1" key="2">
    <citation type="journal article" date="2022" name="New Phytol.">
        <title>Evolutionary transition to the ectomycorrhizal habit in the genomes of a hyperdiverse lineage of mushroom-forming fungi.</title>
        <authorList>
            <person name="Looney B."/>
            <person name="Miyauchi S."/>
            <person name="Morin E."/>
            <person name="Drula E."/>
            <person name="Courty P.E."/>
            <person name="Kohler A."/>
            <person name="Kuo A."/>
            <person name="LaButti K."/>
            <person name="Pangilinan J."/>
            <person name="Lipzen A."/>
            <person name="Riley R."/>
            <person name="Andreopoulos W."/>
            <person name="He G."/>
            <person name="Johnson J."/>
            <person name="Nolan M."/>
            <person name="Tritt A."/>
            <person name="Barry K.W."/>
            <person name="Grigoriev I.V."/>
            <person name="Nagy L.G."/>
            <person name="Hibbett D."/>
            <person name="Henrissat B."/>
            <person name="Matheny P.B."/>
            <person name="Labbe J."/>
            <person name="Martin F.M."/>
        </authorList>
    </citation>
    <scope>NUCLEOTIDE SEQUENCE</scope>
    <source>
        <strain evidence="1">EC-137</strain>
    </source>
</reference>
<dbReference type="Proteomes" id="UP000814128">
    <property type="component" value="Unassembled WGS sequence"/>
</dbReference>
<accession>A0ACB8QPB8</accession>
<proteinExistence type="predicted"/>
<evidence type="ECO:0000313" key="2">
    <source>
        <dbReference type="Proteomes" id="UP000814128"/>
    </source>
</evidence>
<name>A0ACB8QPB8_9AGAM</name>
<reference evidence="1" key="1">
    <citation type="submission" date="2021-02" db="EMBL/GenBank/DDBJ databases">
        <authorList>
            <consortium name="DOE Joint Genome Institute"/>
            <person name="Ahrendt S."/>
            <person name="Looney B.P."/>
            <person name="Miyauchi S."/>
            <person name="Morin E."/>
            <person name="Drula E."/>
            <person name="Courty P.E."/>
            <person name="Chicoki N."/>
            <person name="Fauchery L."/>
            <person name="Kohler A."/>
            <person name="Kuo A."/>
            <person name="Labutti K."/>
            <person name="Pangilinan J."/>
            <person name="Lipzen A."/>
            <person name="Riley R."/>
            <person name="Andreopoulos W."/>
            <person name="He G."/>
            <person name="Johnson J."/>
            <person name="Barry K.W."/>
            <person name="Grigoriev I.V."/>
            <person name="Nagy L."/>
            <person name="Hibbett D."/>
            <person name="Henrissat B."/>
            <person name="Matheny P.B."/>
            <person name="Labbe J."/>
            <person name="Martin F."/>
        </authorList>
    </citation>
    <scope>NUCLEOTIDE SEQUENCE</scope>
    <source>
        <strain evidence="1">EC-137</strain>
    </source>
</reference>
<protein>
    <submittedName>
        <fullName evidence="1">Uncharacterized protein</fullName>
    </submittedName>
</protein>